<evidence type="ECO:0000313" key="3">
    <source>
        <dbReference type="Proteomes" id="UP001206925"/>
    </source>
</evidence>
<organism evidence="2 3">
    <name type="scientific">Ambrosia artemisiifolia</name>
    <name type="common">Common ragweed</name>
    <dbReference type="NCBI Taxonomy" id="4212"/>
    <lineage>
        <taxon>Eukaryota</taxon>
        <taxon>Viridiplantae</taxon>
        <taxon>Streptophyta</taxon>
        <taxon>Embryophyta</taxon>
        <taxon>Tracheophyta</taxon>
        <taxon>Spermatophyta</taxon>
        <taxon>Magnoliopsida</taxon>
        <taxon>eudicotyledons</taxon>
        <taxon>Gunneridae</taxon>
        <taxon>Pentapetalae</taxon>
        <taxon>asterids</taxon>
        <taxon>campanulids</taxon>
        <taxon>Asterales</taxon>
        <taxon>Asteraceae</taxon>
        <taxon>Asteroideae</taxon>
        <taxon>Heliantheae alliance</taxon>
        <taxon>Heliantheae</taxon>
        <taxon>Ambrosia</taxon>
    </lineage>
</organism>
<feature type="non-terminal residue" evidence="2">
    <location>
        <position position="1"/>
    </location>
</feature>
<dbReference type="SUPFAM" id="SSF52047">
    <property type="entry name" value="RNI-like"/>
    <property type="match status" value="1"/>
</dbReference>
<dbReference type="AlphaFoldDB" id="A0AAD5GVE7"/>
<dbReference type="PANTHER" id="PTHR34145">
    <property type="entry name" value="OS02G0105600 PROTEIN"/>
    <property type="match status" value="1"/>
</dbReference>
<dbReference type="PANTHER" id="PTHR34145:SF28">
    <property type="entry name" value="F-BOX DOMAIN-CONTAINING PROTEIN"/>
    <property type="match status" value="1"/>
</dbReference>
<reference evidence="2" key="1">
    <citation type="submission" date="2022-06" db="EMBL/GenBank/DDBJ databases">
        <title>Uncovering the hologenomic basis of an extraordinary plant invasion.</title>
        <authorList>
            <person name="Bieker V.C."/>
            <person name="Martin M.D."/>
            <person name="Gilbert T."/>
            <person name="Hodgins K."/>
            <person name="Battlay P."/>
            <person name="Petersen B."/>
            <person name="Wilson J."/>
        </authorList>
    </citation>
    <scope>NUCLEOTIDE SEQUENCE</scope>
    <source>
        <strain evidence="2">AA19_3_7</strain>
        <tissue evidence="2">Leaf</tissue>
    </source>
</reference>
<evidence type="ECO:0000313" key="2">
    <source>
        <dbReference type="EMBL" id="KAI7756805.1"/>
    </source>
</evidence>
<dbReference type="EMBL" id="JAMZMK010000259">
    <property type="protein sequence ID" value="KAI7756805.1"/>
    <property type="molecule type" value="Genomic_DNA"/>
</dbReference>
<proteinExistence type="predicted"/>
<sequence length="462" mass="52639">HESRESFFKYVEYTTSRFCHHNLTANNLKLITSIRGHAELDTINRCLELLLNKGVTQLLINITSSSESASALYRLPNILLSCPELKYLTIRCCELPSSLMAGAAKFKSLTRLELGHVRINDEVIKNITTSCPLLQIFHIDTCRGFKRFCVHGHQNLQSVSIEYNIPLERIDIAAPNLSNLFIINWNDRGAPLMNVASCKKLTNVAYVGLPLQNSNGFTDFLSKFPFIEKLCLVTNYECNKLKFSSTSLRALVLDSNCDLEEIEFSAPNLVSFSYSCDSDALVSIVMDKQWPLLRDSAQLKACMRCYPEGDIDALWFQKLRRFLNKKNGFKVLNLYIRAVNSQSFTELEKLKAVEVPPYELEHVELQLETDEEPLAHIAFVDAVLWCCRPRSLTLRSSSRLTNFQEQNDVVKFTYKKLLQQEDQGRTNIQIVSPSSSLLMALTGKGKAISFIKEEEDRIRQIL</sequence>
<gene>
    <name evidence="2" type="ORF">M8C21_014476</name>
</gene>
<keyword evidence="3" id="KW-1185">Reference proteome</keyword>
<comment type="caution">
    <text evidence="2">The sequence shown here is derived from an EMBL/GenBank/DDBJ whole genome shotgun (WGS) entry which is preliminary data.</text>
</comment>
<accession>A0AAD5GVE7</accession>
<feature type="domain" description="F-box/LRR-repeat protein 15/At3g58940/PEG3-like LRR" evidence="1">
    <location>
        <begin position="44"/>
        <end position="207"/>
    </location>
</feature>
<name>A0AAD5GVE7_AMBAR</name>
<dbReference type="Proteomes" id="UP001206925">
    <property type="component" value="Unassembled WGS sequence"/>
</dbReference>
<evidence type="ECO:0000259" key="1">
    <source>
        <dbReference type="Pfam" id="PF24758"/>
    </source>
</evidence>
<dbReference type="InterPro" id="IPR053772">
    <property type="entry name" value="At1g61320/At1g61330-like"/>
</dbReference>
<dbReference type="InterPro" id="IPR032675">
    <property type="entry name" value="LRR_dom_sf"/>
</dbReference>
<protein>
    <recommendedName>
        <fullName evidence="1">F-box/LRR-repeat protein 15/At3g58940/PEG3-like LRR domain-containing protein</fullName>
    </recommendedName>
</protein>
<dbReference type="InterPro" id="IPR055411">
    <property type="entry name" value="LRR_FXL15/At3g58940/PEG3-like"/>
</dbReference>
<dbReference type="Pfam" id="PF24758">
    <property type="entry name" value="LRR_At5g56370"/>
    <property type="match status" value="1"/>
</dbReference>
<dbReference type="Gene3D" id="3.80.10.10">
    <property type="entry name" value="Ribonuclease Inhibitor"/>
    <property type="match status" value="1"/>
</dbReference>